<dbReference type="PANTHER" id="PTHR13799">
    <property type="entry name" value="NGG1 INTERACTING FACTOR 3"/>
    <property type="match status" value="1"/>
</dbReference>
<gene>
    <name evidence="7" type="ORF">HMPREF3185_01769</name>
</gene>
<organism evidence="7 8">
    <name type="scientific">Porphyromonas somerae</name>
    <dbReference type="NCBI Taxonomy" id="322095"/>
    <lineage>
        <taxon>Bacteria</taxon>
        <taxon>Pseudomonadati</taxon>
        <taxon>Bacteroidota</taxon>
        <taxon>Bacteroidia</taxon>
        <taxon>Bacteroidales</taxon>
        <taxon>Porphyromonadaceae</taxon>
        <taxon>Porphyromonas</taxon>
    </lineage>
</organism>
<dbReference type="FunFam" id="3.40.1390.30:FF:000001">
    <property type="entry name" value="GTP cyclohydrolase 1 type 2"/>
    <property type="match status" value="1"/>
</dbReference>
<evidence type="ECO:0000256" key="1">
    <source>
        <dbReference type="ARBA" id="ARBA00006964"/>
    </source>
</evidence>
<comment type="caution">
    <text evidence="7">The sequence shown here is derived from an EMBL/GenBank/DDBJ whole genome shotgun (WGS) entry which is preliminary data.</text>
</comment>
<evidence type="ECO:0000256" key="6">
    <source>
        <dbReference type="PIRSR" id="PIRSR602678-1"/>
    </source>
</evidence>
<evidence type="ECO:0000256" key="5">
    <source>
        <dbReference type="PIRNR" id="PIRNR037489"/>
    </source>
</evidence>
<accession>A0A134B352</accession>
<evidence type="ECO:0000313" key="7">
    <source>
        <dbReference type="EMBL" id="KXB74368.1"/>
    </source>
</evidence>
<dbReference type="RefSeq" id="WP_060935861.1">
    <property type="nucleotide sequence ID" value="NZ_KQ960462.1"/>
</dbReference>
<dbReference type="PANTHER" id="PTHR13799:SF14">
    <property type="entry name" value="GTP CYCLOHYDROLASE 1 TYPE 2 HOMOLOG"/>
    <property type="match status" value="1"/>
</dbReference>
<proteinExistence type="inferred from homology"/>
<evidence type="ECO:0000256" key="4">
    <source>
        <dbReference type="ARBA" id="ARBA00022723"/>
    </source>
</evidence>
<dbReference type="InterPro" id="IPR002678">
    <property type="entry name" value="DUF34/NIF3"/>
</dbReference>
<dbReference type="EMBL" id="LSDK01000124">
    <property type="protein sequence ID" value="KXB74368.1"/>
    <property type="molecule type" value="Genomic_DNA"/>
</dbReference>
<dbReference type="Proteomes" id="UP000070224">
    <property type="component" value="Unassembled WGS sequence"/>
</dbReference>
<dbReference type="OrthoDB" id="9792792at2"/>
<feature type="binding site" evidence="6">
    <location>
        <position position="332"/>
    </location>
    <ligand>
        <name>a divalent metal cation</name>
        <dbReference type="ChEBI" id="CHEBI:60240"/>
        <label>1</label>
    </ligand>
</feature>
<dbReference type="GO" id="GO:0005737">
    <property type="term" value="C:cytoplasm"/>
    <property type="evidence" value="ECO:0007669"/>
    <property type="project" value="TreeGrafter"/>
</dbReference>
<feature type="binding site" evidence="6">
    <location>
        <position position="66"/>
    </location>
    <ligand>
        <name>a divalent metal cation</name>
        <dbReference type="ChEBI" id="CHEBI:60240"/>
        <label>1</label>
    </ligand>
</feature>
<protein>
    <recommendedName>
        <fullName evidence="3 5">GTP cyclohydrolase 1 type 2 homolog</fullName>
    </recommendedName>
</protein>
<dbReference type="NCBIfam" id="TIGR00486">
    <property type="entry name" value="YbgI_SA1388"/>
    <property type="match status" value="1"/>
</dbReference>
<evidence type="ECO:0000313" key="8">
    <source>
        <dbReference type="Proteomes" id="UP000070224"/>
    </source>
</evidence>
<evidence type="ECO:0000256" key="3">
    <source>
        <dbReference type="ARBA" id="ARBA00022112"/>
    </source>
</evidence>
<dbReference type="PIRSF" id="PIRSF037489">
    <property type="entry name" value="UCP037489_NIF3_YqfO"/>
    <property type="match status" value="1"/>
</dbReference>
<feature type="binding site" evidence="6">
    <location>
        <position position="104"/>
    </location>
    <ligand>
        <name>a divalent metal cation</name>
        <dbReference type="ChEBI" id="CHEBI:60240"/>
        <label>1</label>
    </ligand>
</feature>
<dbReference type="PATRIC" id="fig|322095.3.peg.1744"/>
<dbReference type="STRING" id="322095.HMPREF3185_01769"/>
<feature type="binding site" evidence="6">
    <location>
        <position position="65"/>
    </location>
    <ligand>
        <name>a divalent metal cation</name>
        <dbReference type="ChEBI" id="CHEBI:60240"/>
        <label>1</label>
    </ligand>
</feature>
<dbReference type="InterPro" id="IPR036069">
    <property type="entry name" value="DUF34/NIF3_sf"/>
</dbReference>
<sequence length="368" mass="40128">MTPISKVWEALTEKLPTELQESYDNCGLQVGDPSQIATGVLCCVDITEAVLQEAISKGCNMIIAHHPLLFKGLKQIGTSSYIERCVRLAIRHDLTIYAAHTNADNADGGLNYLLAEELGLESVTALAPMSDTLMELVTFVPTKKLNQVAEALWAAGAGSIGAYDSCSYRSSGQGTFRALDGAHPFVGEVGQLHVEPEERLSLTFPAYLQRQVEQALLTIHPYETPAYSITRLQNVHPRIGAGVIGELPEAESVEGFLRRVAGYFKTEQLRYSVTEKTAIKRVAICGGAGAFLWKQAKRAGADILITGEAKYNDYFDCEGAPILCTVGHYESESIATQLFTQIISDKMPNFAVYQSELDSNPIKALQHP</sequence>
<dbReference type="GO" id="GO:0046872">
    <property type="term" value="F:metal ion binding"/>
    <property type="evidence" value="ECO:0007669"/>
    <property type="project" value="UniProtKB-UniRule"/>
</dbReference>
<evidence type="ECO:0000256" key="2">
    <source>
        <dbReference type="ARBA" id="ARBA00011643"/>
    </source>
</evidence>
<dbReference type="Gene3D" id="3.30.70.120">
    <property type="match status" value="1"/>
</dbReference>
<keyword evidence="4 5" id="KW-0479">Metal-binding</keyword>
<keyword evidence="8" id="KW-1185">Reference proteome</keyword>
<dbReference type="InterPro" id="IPR015867">
    <property type="entry name" value="N-reg_PII/ATP_PRibTrfase_C"/>
</dbReference>
<comment type="similarity">
    <text evidence="1 5">Belongs to the GTP cyclohydrolase I type 2/NIF3 family.</text>
</comment>
<dbReference type="Pfam" id="PF01784">
    <property type="entry name" value="DUF34_NIF3"/>
    <property type="match status" value="1"/>
</dbReference>
<reference evidence="8" key="1">
    <citation type="submission" date="2016-01" db="EMBL/GenBank/DDBJ databases">
        <authorList>
            <person name="Mitreva M."/>
            <person name="Pepin K.H."/>
            <person name="Mihindukulasuriya K.A."/>
            <person name="Fulton R."/>
            <person name="Fronick C."/>
            <person name="O'Laughlin M."/>
            <person name="Miner T."/>
            <person name="Herter B."/>
            <person name="Rosa B.A."/>
            <person name="Cordes M."/>
            <person name="Tomlinson C."/>
            <person name="Wollam A."/>
            <person name="Palsikar V.B."/>
            <person name="Mardis E.R."/>
            <person name="Wilson R.K."/>
        </authorList>
    </citation>
    <scope>NUCLEOTIDE SEQUENCE [LARGE SCALE GENOMIC DNA]</scope>
    <source>
        <strain evidence="8">KA00683</strain>
    </source>
</reference>
<name>A0A134B352_9PORP</name>
<dbReference type="InterPro" id="IPR017221">
    <property type="entry name" value="DUF34/NIF3_bac"/>
</dbReference>
<dbReference type="SUPFAM" id="SSF102705">
    <property type="entry name" value="NIF3 (NGG1p interacting factor 3)-like"/>
    <property type="match status" value="1"/>
</dbReference>
<dbReference type="Gene3D" id="3.40.1390.30">
    <property type="entry name" value="NIF3 (NGG1p interacting factor 3)-like"/>
    <property type="match status" value="1"/>
</dbReference>
<feature type="binding site" evidence="6">
    <location>
        <position position="328"/>
    </location>
    <ligand>
        <name>a divalent metal cation</name>
        <dbReference type="ChEBI" id="CHEBI:60240"/>
        <label>1</label>
    </ligand>
</feature>
<comment type="subunit">
    <text evidence="2">Homohexamer.</text>
</comment>
<dbReference type="AlphaFoldDB" id="A0A134B352"/>